<protein>
    <recommendedName>
        <fullName evidence="3">Lipoprotein</fullName>
    </recommendedName>
</protein>
<dbReference type="InterPro" id="IPR006311">
    <property type="entry name" value="TAT_signal"/>
</dbReference>
<dbReference type="EMBL" id="JASNJE010000050">
    <property type="protein sequence ID" value="MDK3075755.1"/>
    <property type="molecule type" value="Genomic_DNA"/>
</dbReference>
<dbReference type="PROSITE" id="PS51257">
    <property type="entry name" value="PROKAR_LIPOPROTEIN"/>
    <property type="match status" value="1"/>
</dbReference>
<gene>
    <name evidence="1" type="ORF">QO034_22110</name>
</gene>
<proteinExistence type="predicted"/>
<comment type="caution">
    <text evidence="1">The sequence shown here is derived from an EMBL/GenBank/DDBJ whole genome shotgun (WGS) entry which is preliminary data.</text>
</comment>
<evidence type="ECO:0000313" key="2">
    <source>
        <dbReference type="Proteomes" id="UP001227126"/>
    </source>
</evidence>
<dbReference type="RefSeq" id="WP_284487674.1">
    <property type="nucleotide sequence ID" value="NZ_JASNJE010000050.1"/>
</dbReference>
<organism evidence="1 2">
    <name type="scientific">Sedimentitalea xiamensis</name>
    <dbReference type="NCBI Taxonomy" id="3050037"/>
    <lineage>
        <taxon>Bacteria</taxon>
        <taxon>Pseudomonadati</taxon>
        <taxon>Pseudomonadota</taxon>
        <taxon>Alphaproteobacteria</taxon>
        <taxon>Rhodobacterales</taxon>
        <taxon>Paracoccaceae</taxon>
        <taxon>Sedimentitalea</taxon>
    </lineage>
</organism>
<evidence type="ECO:0008006" key="3">
    <source>
        <dbReference type="Google" id="ProtNLM"/>
    </source>
</evidence>
<dbReference type="Proteomes" id="UP001227126">
    <property type="component" value="Unassembled WGS sequence"/>
</dbReference>
<reference evidence="1 2" key="1">
    <citation type="submission" date="2023-05" db="EMBL/GenBank/DDBJ databases">
        <title>Sedimentitalea sp. nov. JM2-8.</title>
        <authorList>
            <person name="Huang J."/>
        </authorList>
    </citation>
    <scope>NUCLEOTIDE SEQUENCE [LARGE SCALE GENOMIC DNA]</scope>
    <source>
        <strain evidence="1 2">JM2-8</strain>
    </source>
</reference>
<keyword evidence="2" id="KW-1185">Reference proteome</keyword>
<sequence>MKRSRRTALAMAVVTLAGCGSSGTRFSDLAAACQAGSADACAKVEVIREKRTSQEFLNPAVPTGATPGCQQGAEGEVTCI</sequence>
<dbReference type="PROSITE" id="PS51318">
    <property type="entry name" value="TAT"/>
    <property type="match status" value="1"/>
</dbReference>
<accession>A0ABT7FL97</accession>
<evidence type="ECO:0000313" key="1">
    <source>
        <dbReference type="EMBL" id="MDK3075755.1"/>
    </source>
</evidence>
<name>A0ABT7FL97_9RHOB</name>